<keyword evidence="2" id="KW-0964">Secreted</keyword>
<evidence type="ECO:0000256" key="1">
    <source>
        <dbReference type="ARBA" id="ARBA00004613"/>
    </source>
</evidence>
<feature type="domain" description="SLH" evidence="5">
    <location>
        <begin position="1144"/>
        <end position="1207"/>
    </location>
</feature>
<evidence type="ECO:0000256" key="2">
    <source>
        <dbReference type="ARBA" id="ARBA00022525"/>
    </source>
</evidence>
<comment type="caution">
    <text evidence="6">The sequence shown here is derived from an EMBL/GenBank/DDBJ whole genome shotgun (WGS) entry which is preliminary data.</text>
</comment>
<dbReference type="PANTHER" id="PTHR43308:SF5">
    <property type="entry name" value="S-LAYER PROTEIN _ PEPTIDOGLYCAN ENDO-BETA-N-ACETYLGLUCOSAMINIDASE"/>
    <property type="match status" value="1"/>
</dbReference>
<feature type="domain" description="SLH" evidence="5">
    <location>
        <begin position="1084"/>
        <end position="1143"/>
    </location>
</feature>
<keyword evidence="3 4" id="KW-0732">Signal</keyword>
<dbReference type="SUPFAM" id="SSF50939">
    <property type="entry name" value="Sialidases"/>
    <property type="match status" value="1"/>
</dbReference>
<dbReference type="InterPro" id="IPR051465">
    <property type="entry name" value="Cell_Envelope_Struct_Comp"/>
</dbReference>
<dbReference type="InterPro" id="IPR055372">
    <property type="entry name" value="CBM96"/>
</dbReference>
<feature type="domain" description="SLH" evidence="5">
    <location>
        <begin position="1215"/>
        <end position="1277"/>
    </location>
</feature>
<dbReference type="InterPro" id="IPR001119">
    <property type="entry name" value="SLH_dom"/>
</dbReference>
<dbReference type="Pfam" id="PF00395">
    <property type="entry name" value="SLH"/>
    <property type="match status" value="2"/>
</dbReference>
<organism evidence="6 7">
    <name type="scientific">Paenibacillus aurantiacus</name>
    <dbReference type="NCBI Taxonomy" id="1936118"/>
    <lineage>
        <taxon>Bacteria</taxon>
        <taxon>Bacillati</taxon>
        <taxon>Bacillota</taxon>
        <taxon>Bacilli</taxon>
        <taxon>Bacillales</taxon>
        <taxon>Paenibacillaceae</taxon>
        <taxon>Paenibacillus</taxon>
    </lineage>
</organism>
<evidence type="ECO:0000313" key="7">
    <source>
        <dbReference type="Proteomes" id="UP001589747"/>
    </source>
</evidence>
<dbReference type="Proteomes" id="UP001589747">
    <property type="component" value="Unassembled WGS sequence"/>
</dbReference>
<dbReference type="PROSITE" id="PS51272">
    <property type="entry name" value="SLH"/>
    <property type="match status" value="3"/>
</dbReference>
<dbReference type="RefSeq" id="WP_377500637.1">
    <property type="nucleotide sequence ID" value="NZ_JBHMDO010000047.1"/>
</dbReference>
<name>A0ABV5KYD7_9BACL</name>
<protein>
    <submittedName>
        <fullName evidence="6">S-layer homology domain-containing protein</fullName>
    </submittedName>
</protein>
<dbReference type="Pfam" id="PF24517">
    <property type="entry name" value="CBM96"/>
    <property type="match status" value="1"/>
</dbReference>
<evidence type="ECO:0000259" key="5">
    <source>
        <dbReference type="PROSITE" id="PS51272"/>
    </source>
</evidence>
<evidence type="ECO:0000256" key="3">
    <source>
        <dbReference type="ARBA" id="ARBA00022729"/>
    </source>
</evidence>
<evidence type="ECO:0000256" key="4">
    <source>
        <dbReference type="SAM" id="SignalP"/>
    </source>
</evidence>
<reference evidence="6 7" key="1">
    <citation type="submission" date="2024-09" db="EMBL/GenBank/DDBJ databases">
        <authorList>
            <person name="Sun Q."/>
            <person name="Mori K."/>
        </authorList>
    </citation>
    <scope>NUCLEOTIDE SEQUENCE [LARGE SCALE GENOMIC DNA]</scope>
    <source>
        <strain evidence="6 7">TISTR 2452</strain>
    </source>
</reference>
<dbReference type="Pfam" id="PF12245">
    <property type="entry name" value="Big_3_2"/>
    <property type="match status" value="3"/>
</dbReference>
<feature type="chain" id="PRO_5047498769" evidence="4">
    <location>
        <begin position="22"/>
        <end position="1278"/>
    </location>
</feature>
<dbReference type="EMBL" id="JBHMDO010000047">
    <property type="protein sequence ID" value="MFB9329925.1"/>
    <property type="molecule type" value="Genomic_DNA"/>
</dbReference>
<accession>A0ABV5KYD7</accession>
<dbReference type="InterPro" id="IPR013783">
    <property type="entry name" value="Ig-like_fold"/>
</dbReference>
<gene>
    <name evidence="6" type="ORF">ACFFSY_28625</name>
</gene>
<feature type="signal peptide" evidence="4">
    <location>
        <begin position="1"/>
        <end position="21"/>
    </location>
</feature>
<keyword evidence="7" id="KW-1185">Reference proteome</keyword>
<evidence type="ECO:0000313" key="6">
    <source>
        <dbReference type="EMBL" id="MFB9329925.1"/>
    </source>
</evidence>
<comment type="subcellular location">
    <subcellularLocation>
        <location evidence="1">Secreted</location>
    </subcellularLocation>
</comment>
<dbReference type="InterPro" id="IPR036278">
    <property type="entry name" value="Sialidase_sf"/>
</dbReference>
<proteinExistence type="predicted"/>
<sequence>MRKSTIGLLTVMVLGASQSFAQPQAAGAASAQATFFAAGDTNEEHGDMYGTDPEMYIGRLYNPGDGLDLIENSAIRFDLSSISGTVSQATLKLFVNYDSGNPAQTIKVWGSANNDLSDTSPTLPVYDSANTSPGNYKVYSGPFPDGAYITIDVTEIVKANVNLRDHSDNMVTLVLTGTETPNINSRISVAARESGKPAELSVTTSVNQAPTGSISVENNAVATNKTTVTLNITGADADGDSLQAAFSNDGTTWSSPQPLGTSAFWTLQAGDGTKTVYMRLYDGSDYSPVYSDTITLDTAPPAVTGVSSGAVYNADRTITFTDGTATLNGAPFASGGTASAEGASTLIVTDAAGNQTTVAFTIDKTKPTGTVKINDGAAATGSTQVNLAITSSDPGGAAASGVTQMQFSTDGGTTWSAQEPVAASKSLALPAGDGEKIVHVRFTDKAGNVSDAVFDAITLDTTGPVITGAANNGLYKAAPTITFDEGTAKLDGSAFASGSAAGGEGSHTLVVTDAAGNASTITFFVDTVKPTGSVSINEGADQTNTAEVRLTLASNDPGGAAASGVTQMQFSTDGGTTWSAQEPVAASKSITLPAGDGEKTVHVRFTDKAGNVSDDVSDAITLDTTGPVITGAANNGLYKAAPTITFDEGTAKLDGSAFASGSAAGGEGSHTLVVTDAAGNASTITFFVDTVKPTGSVSINEGADQTNTAEVRLTLASNDPGGAAASGVTQMQFSTDGTTWSAQEPVAASKSIALPAGDGEKTVHVRFTDKAGNVSDAVNDAITLDTTPPVVTGVQDKASYTSARTITFNEGTATLDNNPFVSGTAVSSLGSHTLIVTDRAGNKTTVTFTIDSTSTPTDPGNPEEIRLNQDLKPYGSGKITFDNGVKKTAITLDPAKIDTLLPTLPLNTFLTFPVRHQSNQVTLSLDGRMIGQLGNKQAAFVLQTPDASYTLAAQQLDLAGVLAKLGSGADPKDITFRIEVAKIPQDQIVFAPSGNSTIVTITPGIEFHVTAVYQGKSIEVKQFNSYVERSIAIPAGIDPATIKTGVVIGRDGSPFHVPTRMVKKDGVYYAIIRSMSNSVYAVIAHDRIFTDTAGHWAQSSIKNMADRLIVDGVNSSRFYPNAPISRAEFTSIVVRALGLNQASATAAFTDLKAEDRYAEAVSIAVDRGLVSGFADRSFKPNASITRAEAMVILAKAMTVAGLDTAMTDAQTRTVLASFADADKLGFWSRTATALGVKFGIMKGAAGKVQPDRSLTRAETAVMVERMLLSAQLIHTPME</sequence>
<dbReference type="PANTHER" id="PTHR43308">
    <property type="entry name" value="OUTER MEMBRANE PROTEIN ALPHA-RELATED"/>
    <property type="match status" value="1"/>
</dbReference>
<dbReference type="Gene3D" id="2.60.40.10">
    <property type="entry name" value="Immunoglobulins"/>
    <property type="match status" value="1"/>
</dbReference>
<dbReference type="InterPro" id="IPR022038">
    <property type="entry name" value="Ig-like_bact"/>
</dbReference>